<feature type="transmembrane region" description="Helical" evidence="1">
    <location>
        <begin position="5"/>
        <end position="25"/>
    </location>
</feature>
<organism evidence="2 3">
    <name type="scientific">Pseudohoeflea coraliihabitans</name>
    <dbReference type="NCBI Taxonomy" id="2860393"/>
    <lineage>
        <taxon>Bacteria</taxon>
        <taxon>Pseudomonadati</taxon>
        <taxon>Pseudomonadota</taxon>
        <taxon>Alphaproteobacteria</taxon>
        <taxon>Hyphomicrobiales</taxon>
        <taxon>Rhizobiaceae</taxon>
        <taxon>Pseudohoeflea</taxon>
    </lineage>
</organism>
<proteinExistence type="predicted"/>
<gene>
    <name evidence="2" type="ORF">KY465_18485</name>
</gene>
<dbReference type="EMBL" id="JAHWQX010000011">
    <property type="protein sequence ID" value="MBW3099274.1"/>
    <property type="molecule type" value="Genomic_DNA"/>
</dbReference>
<dbReference type="RefSeq" id="WP_219203602.1">
    <property type="nucleotide sequence ID" value="NZ_JAHWQX010000011.1"/>
</dbReference>
<keyword evidence="1" id="KW-0812">Transmembrane</keyword>
<dbReference type="Proteomes" id="UP001430804">
    <property type="component" value="Unassembled WGS sequence"/>
</dbReference>
<name>A0ABS6WTI2_9HYPH</name>
<comment type="caution">
    <text evidence="2">The sequence shown here is derived from an EMBL/GenBank/DDBJ whole genome shotgun (WGS) entry which is preliminary data.</text>
</comment>
<evidence type="ECO:0000256" key="1">
    <source>
        <dbReference type="SAM" id="Phobius"/>
    </source>
</evidence>
<accession>A0ABS6WTI2</accession>
<protein>
    <submittedName>
        <fullName evidence="2">Uncharacterized protein</fullName>
    </submittedName>
</protein>
<keyword evidence="1" id="KW-1133">Transmembrane helix</keyword>
<sequence>MTGVFARIILRVVAGFLIAKGWFAPKEIEWITTDPDVLTIVNIGVGAAIWAATEFYYCLAKRFRWAT</sequence>
<evidence type="ECO:0000313" key="3">
    <source>
        <dbReference type="Proteomes" id="UP001430804"/>
    </source>
</evidence>
<keyword evidence="1" id="KW-0472">Membrane</keyword>
<feature type="transmembrane region" description="Helical" evidence="1">
    <location>
        <begin position="37"/>
        <end position="59"/>
    </location>
</feature>
<evidence type="ECO:0000313" key="2">
    <source>
        <dbReference type="EMBL" id="MBW3099274.1"/>
    </source>
</evidence>
<reference evidence="2" key="1">
    <citation type="submission" date="2021-07" db="EMBL/GenBank/DDBJ databases">
        <title>Pseudohoeflea marina sp. nov. a polyhydroxyalcanoate-producing bacterium.</title>
        <authorList>
            <person name="Zheng W."/>
            <person name="Yu S."/>
            <person name="Huang Y."/>
        </authorList>
    </citation>
    <scope>NUCLEOTIDE SEQUENCE</scope>
    <source>
        <strain evidence="2">DP4N28-3</strain>
    </source>
</reference>
<keyword evidence="3" id="KW-1185">Reference proteome</keyword>